<accession>A0ABS9WFJ1</accession>
<dbReference type="EMBL" id="JAJMLW010000001">
    <property type="protein sequence ID" value="MCI2241631.1"/>
    <property type="molecule type" value="Genomic_DNA"/>
</dbReference>
<sequence>MKIIFCKHTALFLLRMFSRRAPAPAAGRELARTPSAAYVAKVACDNPLLAECPRPLHVLAPDGKRPRNTADVVFHTWSARVPAAQLREPVEGLCCLGPELALLHLAADLHPAALLMVAHELCGRYRIRLEQPGFFEAEPLTTPRRIAACGRANAGAPGAKPLRGAIPHMGGNAHSPMEAAVALLLGLPNRLGGLGLPRPELNRRVTPGRRGREATSASFYDCDLLWPEARLALEYDSDLCHADADRLNSDAARRTALLALGITVVTATHDQIYQPRQFRQLETTLRRQLGVRRQIRCRDFEQRQRELRRHVLGVGLGQDAIARFIRFGS</sequence>
<proteinExistence type="predicted"/>
<protein>
    <recommendedName>
        <fullName evidence="3">DUF559 domain-containing protein</fullName>
    </recommendedName>
</protein>
<dbReference type="Proteomes" id="UP001430755">
    <property type="component" value="Unassembled WGS sequence"/>
</dbReference>
<reference evidence="1" key="1">
    <citation type="submission" date="2021-11" db="EMBL/GenBank/DDBJ databases">
        <title>A Novel Adlercreutzia Species, isolated from a Allomyrina dichotoma larva feces.</title>
        <authorList>
            <person name="Suh M.K."/>
        </authorList>
    </citation>
    <scope>NUCLEOTIDE SEQUENCE</scope>
    <source>
        <strain evidence="1">JBNU-10</strain>
    </source>
</reference>
<keyword evidence="2" id="KW-1185">Reference proteome</keyword>
<organism evidence="1 2">
    <name type="scientific">Adlercreutzia faecimuris</name>
    <dbReference type="NCBI Taxonomy" id="2897341"/>
    <lineage>
        <taxon>Bacteria</taxon>
        <taxon>Bacillati</taxon>
        <taxon>Actinomycetota</taxon>
        <taxon>Coriobacteriia</taxon>
        <taxon>Eggerthellales</taxon>
        <taxon>Eggerthellaceae</taxon>
        <taxon>Adlercreutzia</taxon>
    </lineage>
</organism>
<dbReference type="Gene3D" id="3.40.960.10">
    <property type="entry name" value="VSR Endonuclease"/>
    <property type="match status" value="1"/>
</dbReference>
<name>A0ABS9WFJ1_9ACTN</name>
<evidence type="ECO:0000313" key="2">
    <source>
        <dbReference type="Proteomes" id="UP001430755"/>
    </source>
</evidence>
<comment type="caution">
    <text evidence="1">The sequence shown here is derived from an EMBL/GenBank/DDBJ whole genome shotgun (WGS) entry which is preliminary data.</text>
</comment>
<evidence type="ECO:0008006" key="3">
    <source>
        <dbReference type="Google" id="ProtNLM"/>
    </source>
</evidence>
<gene>
    <name evidence="1" type="ORF">LPT13_04580</name>
</gene>
<evidence type="ECO:0000313" key="1">
    <source>
        <dbReference type="EMBL" id="MCI2241631.1"/>
    </source>
</evidence>
<dbReference type="RefSeq" id="WP_242163969.1">
    <property type="nucleotide sequence ID" value="NZ_JAJMLW010000001.1"/>
</dbReference>